<proteinExistence type="predicted"/>
<keyword evidence="3" id="KW-1185">Reference proteome</keyword>
<sequence>MYRDIGRVQAYLHNLINRGDDAPSLAIDNSKQAKPAAIERVPPEILSMIFEQAVPPQTDDEDPKIVSVYPRRSPNNSARLRRRHSLPLV</sequence>
<reference evidence="2 3" key="1">
    <citation type="journal article" date="2016" name="Mol. Biol. Evol.">
        <title>Comparative Genomics of Early-Diverging Mushroom-Forming Fungi Provides Insights into the Origins of Lignocellulose Decay Capabilities.</title>
        <authorList>
            <person name="Nagy L.G."/>
            <person name="Riley R."/>
            <person name="Tritt A."/>
            <person name="Adam C."/>
            <person name="Daum C."/>
            <person name="Floudas D."/>
            <person name="Sun H."/>
            <person name="Yadav J.S."/>
            <person name="Pangilinan J."/>
            <person name="Larsson K.H."/>
            <person name="Matsuura K."/>
            <person name="Barry K."/>
            <person name="Labutti K."/>
            <person name="Kuo R."/>
            <person name="Ohm R.A."/>
            <person name="Bhattacharya S.S."/>
            <person name="Shirouzu T."/>
            <person name="Yoshinaga Y."/>
            <person name="Martin F.M."/>
            <person name="Grigoriev I.V."/>
            <person name="Hibbett D.S."/>
        </authorList>
    </citation>
    <scope>NUCLEOTIDE SEQUENCE [LARGE SCALE GENOMIC DNA]</scope>
    <source>
        <strain evidence="2 3">CBS 109695</strain>
    </source>
</reference>
<accession>A0A167VBH7</accession>
<protein>
    <submittedName>
        <fullName evidence="2">Uncharacterized protein</fullName>
    </submittedName>
</protein>
<evidence type="ECO:0000313" key="3">
    <source>
        <dbReference type="Proteomes" id="UP000076532"/>
    </source>
</evidence>
<dbReference type="AlphaFoldDB" id="A0A167VBH7"/>
<name>A0A167VBH7_9AGAM</name>
<evidence type="ECO:0000256" key="1">
    <source>
        <dbReference type="SAM" id="MobiDB-lite"/>
    </source>
</evidence>
<gene>
    <name evidence="2" type="ORF">FIBSPDRAFT_878084</name>
</gene>
<feature type="compositionally biased region" description="Basic residues" evidence="1">
    <location>
        <begin position="79"/>
        <end position="89"/>
    </location>
</feature>
<feature type="region of interest" description="Disordered" evidence="1">
    <location>
        <begin position="54"/>
        <end position="89"/>
    </location>
</feature>
<dbReference type="EMBL" id="KV417884">
    <property type="protein sequence ID" value="KZP04834.1"/>
    <property type="molecule type" value="Genomic_DNA"/>
</dbReference>
<evidence type="ECO:0000313" key="2">
    <source>
        <dbReference type="EMBL" id="KZP04834.1"/>
    </source>
</evidence>
<organism evidence="2 3">
    <name type="scientific">Athelia psychrophila</name>
    <dbReference type="NCBI Taxonomy" id="1759441"/>
    <lineage>
        <taxon>Eukaryota</taxon>
        <taxon>Fungi</taxon>
        <taxon>Dikarya</taxon>
        <taxon>Basidiomycota</taxon>
        <taxon>Agaricomycotina</taxon>
        <taxon>Agaricomycetes</taxon>
        <taxon>Agaricomycetidae</taxon>
        <taxon>Atheliales</taxon>
        <taxon>Atheliaceae</taxon>
        <taxon>Athelia</taxon>
    </lineage>
</organism>
<dbReference type="Proteomes" id="UP000076532">
    <property type="component" value="Unassembled WGS sequence"/>
</dbReference>